<organism evidence="1 2">
    <name type="scientific">Apolygus lucorum</name>
    <name type="common">Small green plant bug</name>
    <name type="synonym">Lygocoris lucorum</name>
    <dbReference type="NCBI Taxonomy" id="248454"/>
    <lineage>
        <taxon>Eukaryota</taxon>
        <taxon>Metazoa</taxon>
        <taxon>Ecdysozoa</taxon>
        <taxon>Arthropoda</taxon>
        <taxon>Hexapoda</taxon>
        <taxon>Insecta</taxon>
        <taxon>Pterygota</taxon>
        <taxon>Neoptera</taxon>
        <taxon>Paraneoptera</taxon>
        <taxon>Hemiptera</taxon>
        <taxon>Heteroptera</taxon>
        <taxon>Panheteroptera</taxon>
        <taxon>Cimicomorpha</taxon>
        <taxon>Miridae</taxon>
        <taxon>Mirini</taxon>
        <taxon>Apolygus</taxon>
    </lineage>
</organism>
<evidence type="ECO:0000313" key="1">
    <source>
        <dbReference type="EMBL" id="KAF6201694.1"/>
    </source>
</evidence>
<gene>
    <name evidence="1" type="ORF">GE061_004089</name>
</gene>
<dbReference type="OrthoDB" id="409543at2759"/>
<reference evidence="1" key="1">
    <citation type="journal article" date="2021" name="Mol. Ecol. Resour.">
        <title>Apolygus lucorum genome provides insights into omnivorousness and mesophyll feeding.</title>
        <authorList>
            <person name="Liu Y."/>
            <person name="Liu H."/>
            <person name="Wang H."/>
            <person name="Huang T."/>
            <person name="Liu B."/>
            <person name="Yang B."/>
            <person name="Yin L."/>
            <person name="Li B."/>
            <person name="Zhang Y."/>
            <person name="Zhang S."/>
            <person name="Jiang F."/>
            <person name="Zhang X."/>
            <person name="Ren Y."/>
            <person name="Wang B."/>
            <person name="Wang S."/>
            <person name="Lu Y."/>
            <person name="Wu K."/>
            <person name="Fan W."/>
            <person name="Wang G."/>
        </authorList>
    </citation>
    <scope>NUCLEOTIDE SEQUENCE</scope>
    <source>
        <strain evidence="1">12Hb</strain>
    </source>
</reference>
<dbReference type="AlphaFoldDB" id="A0A6A4IRR6"/>
<dbReference type="Proteomes" id="UP000466442">
    <property type="component" value="Linkage Group LG12"/>
</dbReference>
<evidence type="ECO:0000313" key="2">
    <source>
        <dbReference type="Proteomes" id="UP000466442"/>
    </source>
</evidence>
<dbReference type="EMBL" id="WIXP02000012">
    <property type="protein sequence ID" value="KAF6201694.1"/>
    <property type="molecule type" value="Genomic_DNA"/>
</dbReference>
<proteinExistence type="predicted"/>
<sequence>MRTNESSRTPKGDIIASTKEAIRASTKASWVFPDVLLDKDWGALYIMDALKNCTVRAVRLGTRSDVIYRRNISLNPR</sequence>
<comment type="caution">
    <text evidence="1">The sequence shown here is derived from an EMBL/GenBank/DDBJ whole genome shotgun (WGS) entry which is preliminary data.</text>
</comment>
<protein>
    <submittedName>
        <fullName evidence="1">Uncharacterized protein</fullName>
    </submittedName>
</protein>
<name>A0A6A4IRR6_APOLU</name>
<keyword evidence="2" id="KW-1185">Reference proteome</keyword>
<accession>A0A6A4IRR6</accession>